<name>A0A162A4V4_DAUCS</name>
<gene>
    <name evidence="2" type="ORF">DCAR_018632</name>
</gene>
<feature type="chain" id="PRO_5007831356" evidence="1">
    <location>
        <begin position="25"/>
        <end position="49"/>
    </location>
</feature>
<keyword evidence="1" id="KW-0732">Signal</keyword>
<organism evidence="2">
    <name type="scientific">Daucus carota subsp. sativus</name>
    <name type="common">Carrot</name>
    <dbReference type="NCBI Taxonomy" id="79200"/>
    <lineage>
        <taxon>Eukaryota</taxon>
        <taxon>Viridiplantae</taxon>
        <taxon>Streptophyta</taxon>
        <taxon>Embryophyta</taxon>
        <taxon>Tracheophyta</taxon>
        <taxon>Spermatophyta</taxon>
        <taxon>Magnoliopsida</taxon>
        <taxon>eudicotyledons</taxon>
        <taxon>Gunneridae</taxon>
        <taxon>Pentapetalae</taxon>
        <taxon>asterids</taxon>
        <taxon>campanulids</taxon>
        <taxon>Apiales</taxon>
        <taxon>Apiaceae</taxon>
        <taxon>Apioideae</taxon>
        <taxon>Scandiceae</taxon>
        <taxon>Daucinae</taxon>
        <taxon>Daucus</taxon>
        <taxon>Daucus sect. Daucus</taxon>
    </lineage>
</organism>
<comment type="caution">
    <text evidence="2">The sequence shown here is derived from an EMBL/GenBank/DDBJ whole genome shotgun (WGS) entry which is preliminary data.</text>
</comment>
<reference evidence="2" key="1">
    <citation type="journal article" date="2016" name="Nat. Genet.">
        <title>A high-quality carrot genome assembly provides new insights into carotenoid accumulation and asterid genome evolution.</title>
        <authorList>
            <person name="Iorizzo M."/>
            <person name="Ellison S."/>
            <person name="Senalik D."/>
            <person name="Zeng P."/>
            <person name="Satapoomin P."/>
            <person name="Huang J."/>
            <person name="Bowman M."/>
            <person name="Iovene M."/>
            <person name="Sanseverino W."/>
            <person name="Cavagnaro P."/>
            <person name="Yildiz M."/>
            <person name="Macko-Podgorni A."/>
            <person name="Moranska E."/>
            <person name="Grzebelus E."/>
            <person name="Grzebelus D."/>
            <person name="Ashrafi H."/>
            <person name="Zheng Z."/>
            <person name="Cheng S."/>
            <person name="Spooner D."/>
            <person name="Van Deynze A."/>
            <person name="Simon P."/>
        </authorList>
    </citation>
    <scope>NUCLEOTIDE SEQUENCE [LARGE SCALE GENOMIC DNA]</scope>
    <source>
        <tissue evidence="2">Leaf</tissue>
    </source>
</reference>
<accession>A0A162A4V4</accession>
<dbReference type="EMBL" id="LNRQ01000005">
    <property type="protein sequence ID" value="KZM95390.1"/>
    <property type="molecule type" value="Genomic_DNA"/>
</dbReference>
<evidence type="ECO:0000256" key="1">
    <source>
        <dbReference type="SAM" id="SignalP"/>
    </source>
</evidence>
<dbReference type="AlphaFoldDB" id="A0A162A4V4"/>
<feature type="signal peptide" evidence="1">
    <location>
        <begin position="1"/>
        <end position="24"/>
    </location>
</feature>
<protein>
    <submittedName>
        <fullName evidence="2">Uncharacterized protein</fullName>
    </submittedName>
</protein>
<evidence type="ECO:0000313" key="2">
    <source>
        <dbReference type="EMBL" id="KZM95390.1"/>
    </source>
</evidence>
<proteinExistence type="predicted"/>
<sequence>MSWLRLKLDKTSLSIVFLSQLLQAAPEPATNLFRKRPCGITSSPKTPEC</sequence>
<dbReference type="Gramene" id="KZM95390">
    <property type="protein sequence ID" value="KZM95390"/>
    <property type="gene ID" value="DCAR_018632"/>
</dbReference>